<sequence length="369" mass="43379">MNRENFKDKVYYTLLDSNLKFLDFQFREGLNIQEKFYPPSNMKNNRIVFVESSEPYHLFSSLINDYSIISCFYGDLSITTKYLGELSIPFDHPDFQFIDKSYGLFNANMASLEKYYPIDKLDTYDYLISINTKIEIRDVIEIAGKIKSKTLLEEIIKKYGVEEHYTILIKVILNNNYDDLVFDIVKMNIKYADYFAKDSCRHINKVCLIDKLIKSYGVNPEILERDTIWFENIEVLDYLISTSLKIEKAFYIACEINKLKIIRHLINKGINPLLELSKYDTIPIKPHDQRSAAKSLKNYLQLEENVEINNFPENVKIPESKDKNMEINNPSESGKENVEINIFSQNLMTPKSEKQVKISKKQIRRLKNR</sequence>
<evidence type="ECO:0008006" key="2">
    <source>
        <dbReference type="Google" id="ProtNLM"/>
    </source>
</evidence>
<protein>
    <recommendedName>
        <fullName evidence="2">Ankyrin repeat protein</fullName>
    </recommendedName>
</protein>
<accession>H2ECW4</accession>
<organism evidence="1">
    <name type="scientific">Moumouvirus sp. 'Monve'</name>
    <dbReference type="NCBI Taxonomy" id="1128131"/>
    <lineage>
        <taxon>Viruses</taxon>
        <taxon>Varidnaviria</taxon>
        <taxon>Bamfordvirae</taxon>
        <taxon>Nucleocytoviricota</taxon>
        <taxon>Megaviricetes</taxon>
        <taxon>Imitervirales</taxon>
        <taxon>Mimiviridae</taxon>
        <taxon>Megamimivirinae</taxon>
        <taxon>Moumouvirus</taxon>
    </lineage>
</organism>
<evidence type="ECO:0000313" key="1">
    <source>
        <dbReference type="EMBL" id="AEX62237.1"/>
    </source>
</evidence>
<gene>
    <name evidence="1" type="ORF">mv_L32</name>
</gene>
<name>H2ECW4_9VIRU</name>
<proteinExistence type="predicted"/>
<dbReference type="EMBL" id="JN885995">
    <property type="protein sequence ID" value="AEX62237.1"/>
    <property type="molecule type" value="Genomic_DNA"/>
</dbReference>
<reference evidence="1" key="1">
    <citation type="submission" date="2011-10" db="EMBL/GenBank/DDBJ databases">
        <title>Provirophages and transpovirons: unique mobilome of giant viruses.</title>
        <authorList>
            <person name="Desnues C."/>
            <person name="LaScola B."/>
            <person name="Yutin N."/>
            <person name="Fournous G."/>
            <person name="Koonin E."/>
            <person name="Raoult D."/>
        </authorList>
    </citation>
    <scope>NUCLEOTIDE SEQUENCE</scope>
    <source>
        <strain evidence="1">Mv13-mv</strain>
    </source>
</reference>